<dbReference type="EMBL" id="JAHWGI010000475">
    <property type="protein sequence ID" value="KAK3915951.1"/>
    <property type="molecule type" value="Genomic_DNA"/>
</dbReference>
<protein>
    <submittedName>
        <fullName evidence="2">DNA polymerase alpha catalytic subunit</fullName>
    </submittedName>
</protein>
<gene>
    <name evidence="2" type="ORF">KUF71_006033</name>
</gene>
<proteinExistence type="predicted"/>
<feature type="compositionally biased region" description="Basic and acidic residues" evidence="1">
    <location>
        <begin position="112"/>
        <end position="124"/>
    </location>
</feature>
<accession>A0AAE1LDD3</accession>
<reference evidence="2" key="1">
    <citation type="submission" date="2021-07" db="EMBL/GenBank/DDBJ databases">
        <authorList>
            <person name="Catto M.A."/>
            <person name="Jacobson A."/>
            <person name="Kennedy G."/>
            <person name="Labadie P."/>
            <person name="Hunt B.G."/>
            <person name="Srinivasan R."/>
        </authorList>
    </citation>
    <scope>NUCLEOTIDE SEQUENCE</scope>
    <source>
        <strain evidence="2">PL_HMW_Pooled</strain>
        <tissue evidence="2">Head</tissue>
    </source>
</reference>
<organism evidence="2 3">
    <name type="scientific">Frankliniella fusca</name>
    <dbReference type="NCBI Taxonomy" id="407009"/>
    <lineage>
        <taxon>Eukaryota</taxon>
        <taxon>Metazoa</taxon>
        <taxon>Ecdysozoa</taxon>
        <taxon>Arthropoda</taxon>
        <taxon>Hexapoda</taxon>
        <taxon>Insecta</taxon>
        <taxon>Pterygota</taxon>
        <taxon>Neoptera</taxon>
        <taxon>Paraneoptera</taxon>
        <taxon>Thysanoptera</taxon>
        <taxon>Terebrantia</taxon>
        <taxon>Thripoidea</taxon>
        <taxon>Thripidae</taxon>
        <taxon>Frankliniella</taxon>
    </lineage>
</organism>
<feature type="compositionally biased region" description="Polar residues" evidence="1">
    <location>
        <begin position="34"/>
        <end position="46"/>
    </location>
</feature>
<feature type="region of interest" description="Disordered" evidence="1">
    <location>
        <begin position="112"/>
        <end position="151"/>
    </location>
</feature>
<feature type="compositionally biased region" description="Basic and acidic residues" evidence="1">
    <location>
        <begin position="81"/>
        <end position="99"/>
    </location>
</feature>
<feature type="compositionally biased region" description="Polar residues" evidence="1">
    <location>
        <begin position="134"/>
        <end position="147"/>
    </location>
</feature>
<evidence type="ECO:0000313" key="2">
    <source>
        <dbReference type="EMBL" id="KAK3915951.1"/>
    </source>
</evidence>
<dbReference type="Proteomes" id="UP001219518">
    <property type="component" value="Unassembled WGS sequence"/>
</dbReference>
<name>A0AAE1LDD3_9NEOP</name>
<reference evidence="2" key="2">
    <citation type="journal article" date="2023" name="BMC Genomics">
        <title>Pest status, molecular evolution, and epigenetic factors derived from the genome assembly of Frankliniella fusca, a thysanopteran phytovirus vector.</title>
        <authorList>
            <person name="Catto M.A."/>
            <person name="Labadie P.E."/>
            <person name="Jacobson A.L."/>
            <person name="Kennedy G.G."/>
            <person name="Srinivasan R."/>
            <person name="Hunt B.G."/>
        </authorList>
    </citation>
    <scope>NUCLEOTIDE SEQUENCE</scope>
    <source>
        <strain evidence="2">PL_HMW_Pooled</strain>
    </source>
</reference>
<comment type="caution">
    <text evidence="2">The sequence shown here is derived from an EMBL/GenBank/DDBJ whole genome shotgun (WGS) entry which is preliminary data.</text>
</comment>
<feature type="compositionally biased region" description="Basic residues" evidence="1">
    <location>
        <begin position="8"/>
        <end position="20"/>
    </location>
</feature>
<feature type="compositionally biased region" description="Basic and acidic residues" evidence="1">
    <location>
        <begin position="47"/>
        <end position="56"/>
    </location>
</feature>
<feature type="compositionally biased region" description="Polar residues" evidence="1">
    <location>
        <begin position="57"/>
        <end position="77"/>
    </location>
</feature>
<dbReference type="AlphaFoldDB" id="A0AAE1LDD3"/>
<evidence type="ECO:0000313" key="3">
    <source>
        <dbReference type="Proteomes" id="UP001219518"/>
    </source>
</evidence>
<keyword evidence="3" id="KW-1185">Reference proteome</keyword>
<feature type="region of interest" description="Disordered" evidence="1">
    <location>
        <begin position="1"/>
        <end position="99"/>
    </location>
</feature>
<evidence type="ECO:0000256" key="1">
    <source>
        <dbReference type="SAM" id="MobiDB-lite"/>
    </source>
</evidence>
<sequence length="162" mass="18589">MQTTERKQRGKYGKQRKRGTLKNENGEGSRGKMVTSQEAKGTWNTKRQGDFKESSDAYKTNQTKNTRSNYMRKTTPPQAWERGRIARIERRKDPQRTKTDYLRLPGCTECKSKEEEGLVSEQRRGHGPGKHQQDAQQSRGNCRNTHSAVGGVAYYDAHKVLD</sequence>